<keyword evidence="1 4" id="KW-0732">Signal</keyword>
<dbReference type="InterPro" id="IPR046350">
    <property type="entry name" value="Cystatin_sf"/>
</dbReference>
<dbReference type="KEGG" id="pgut:117678138"/>
<dbReference type="GO" id="GO:0007339">
    <property type="term" value="P:binding of sperm to zona pellucida"/>
    <property type="evidence" value="ECO:0007669"/>
    <property type="project" value="TreeGrafter"/>
</dbReference>
<evidence type="ECO:0000259" key="5">
    <source>
        <dbReference type="PROSITE" id="PS51530"/>
    </source>
</evidence>
<dbReference type="Pfam" id="PF00031">
    <property type="entry name" value="Cystatin"/>
    <property type="match status" value="2"/>
</dbReference>
<dbReference type="PANTHER" id="PTHR13814:SF10">
    <property type="entry name" value="FETUIN-B"/>
    <property type="match status" value="1"/>
</dbReference>
<sequence length="350" mass="39242">MALLISFLIGIQLFHAVTSVPLPLFLSPSCNSLEVTTAAEVALNKLNANRREGYVLGLQRIFDAQEVTEGDESVFNLILDVLETKCHVRSRKSWKECEFRHLPETVFGHCEIIIKLNRKTNESLLYKSDCILRPHSVSGCPDCPRRGNTSEDIFQQTARESLAKFNVESNHNHYFAVLEVTKASSQWVFGPSYYVEYTIQETSCHKSTPVSDITQCPLLPTETAEAGLCKGSVINKPIKFEKTVTVQCDFFPHPQSVKDGQTSQTQSETQELHHPHVTFTETPPQQKEAVVQVIEYHPSSNHDVPEVPPYPKGLSESAECPGKVLNEIFGLHLPSRQQAETSQTKSDVQH</sequence>
<organism evidence="6 7">
    <name type="scientific">Pantherophis guttatus</name>
    <name type="common">Corn snake</name>
    <name type="synonym">Elaphe guttata</name>
    <dbReference type="NCBI Taxonomy" id="94885"/>
    <lineage>
        <taxon>Eukaryota</taxon>
        <taxon>Metazoa</taxon>
        <taxon>Chordata</taxon>
        <taxon>Craniata</taxon>
        <taxon>Vertebrata</taxon>
        <taxon>Euteleostomi</taxon>
        <taxon>Lepidosauria</taxon>
        <taxon>Squamata</taxon>
        <taxon>Bifurcata</taxon>
        <taxon>Unidentata</taxon>
        <taxon>Episquamata</taxon>
        <taxon>Toxicofera</taxon>
        <taxon>Serpentes</taxon>
        <taxon>Colubroidea</taxon>
        <taxon>Colubridae</taxon>
        <taxon>Colubrinae</taxon>
        <taxon>Pantherophis</taxon>
    </lineage>
</organism>
<proteinExistence type="predicted"/>
<dbReference type="GO" id="GO:0004869">
    <property type="term" value="F:cysteine-type endopeptidase inhibitor activity"/>
    <property type="evidence" value="ECO:0007669"/>
    <property type="project" value="InterPro"/>
</dbReference>
<dbReference type="InterPro" id="IPR025764">
    <property type="entry name" value="Cystatin_Fetuin_B"/>
</dbReference>
<dbReference type="GO" id="GO:0005576">
    <property type="term" value="C:extracellular region"/>
    <property type="evidence" value="ECO:0007669"/>
    <property type="project" value="TreeGrafter"/>
</dbReference>
<keyword evidence="6" id="KW-1185">Reference proteome</keyword>
<protein>
    <submittedName>
        <fullName evidence="7">Fetuin-B-like</fullName>
    </submittedName>
</protein>
<dbReference type="RefSeq" id="XP_034294776.1">
    <property type="nucleotide sequence ID" value="XM_034438885.2"/>
</dbReference>
<evidence type="ECO:0000313" key="6">
    <source>
        <dbReference type="Proteomes" id="UP001652622"/>
    </source>
</evidence>
<dbReference type="AlphaFoldDB" id="A0A6P9DQV8"/>
<dbReference type="Proteomes" id="UP001652622">
    <property type="component" value="Unplaced"/>
</dbReference>
<gene>
    <name evidence="7" type="primary">LOC117678138</name>
</gene>
<evidence type="ECO:0000256" key="4">
    <source>
        <dbReference type="SAM" id="SignalP"/>
    </source>
</evidence>
<dbReference type="InParanoid" id="A0A6P9DQV8"/>
<feature type="signal peptide" evidence="4">
    <location>
        <begin position="1"/>
        <end position="19"/>
    </location>
</feature>
<evidence type="ECO:0000313" key="7">
    <source>
        <dbReference type="RefSeq" id="XP_034294776.1"/>
    </source>
</evidence>
<reference evidence="7" key="1">
    <citation type="submission" date="2025-08" db="UniProtKB">
        <authorList>
            <consortium name="RefSeq"/>
        </authorList>
    </citation>
    <scope>IDENTIFICATION</scope>
    <source>
        <tissue evidence="7">Blood</tissue>
    </source>
</reference>
<feature type="domain" description="Cystatin fetuin-B-type" evidence="5">
    <location>
        <begin position="138"/>
        <end position="249"/>
    </location>
</feature>
<evidence type="ECO:0000256" key="3">
    <source>
        <dbReference type="ARBA" id="ARBA00023180"/>
    </source>
</evidence>
<dbReference type="InterPro" id="IPR000010">
    <property type="entry name" value="Cystatin_dom"/>
</dbReference>
<dbReference type="PANTHER" id="PTHR13814">
    <property type="entry name" value="FETUIN"/>
    <property type="match status" value="1"/>
</dbReference>
<dbReference type="SMART" id="SM00043">
    <property type="entry name" value="CY"/>
    <property type="match status" value="2"/>
</dbReference>
<dbReference type="GeneID" id="117678138"/>
<dbReference type="OMA" id="AYNCILR"/>
<dbReference type="SUPFAM" id="SSF54403">
    <property type="entry name" value="Cystatin/monellin"/>
    <property type="match status" value="2"/>
</dbReference>
<dbReference type="Gene3D" id="3.10.450.10">
    <property type="match status" value="2"/>
</dbReference>
<name>A0A6P9DQV8_PANGU</name>
<evidence type="ECO:0000256" key="2">
    <source>
        <dbReference type="ARBA" id="ARBA00023157"/>
    </source>
</evidence>
<evidence type="ECO:0000256" key="1">
    <source>
        <dbReference type="ARBA" id="ARBA00022729"/>
    </source>
</evidence>
<dbReference type="InterPro" id="IPR050735">
    <property type="entry name" value="Kininogen_Fetuin_HRG"/>
</dbReference>
<keyword evidence="3" id="KW-0325">Glycoprotein</keyword>
<feature type="chain" id="PRO_5028220082" evidence="4">
    <location>
        <begin position="20"/>
        <end position="350"/>
    </location>
</feature>
<keyword evidence="2" id="KW-1015">Disulfide bond</keyword>
<dbReference type="CDD" id="cd00042">
    <property type="entry name" value="CY"/>
    <property type="match status" value="1"/>
</dbReference>
<dbReference type="GO" id="GO:0008191">
    <property type="term" value="F:metalloendopeptidase inhibitor activity"/>
    <property type="evidence" value="ECO:0007669"/>
    <property type="project" value="TreeGrafter"/>
</dbReference>
<dbReference type="FunFam" id="3.10.450.10:FF:000002">
    <property type="entry name" value="Kininogen 1"/>
    <property type="match status" value="1"/>
</dbReference>
<accession>A0A6P9DQV8</accession>
<dbReference type="PROSITE" id="PS51530">
    <property type="entry name" value="CYSTATIN_FETUIN_B"/>
    <property type="match status" value="1"/>
</dbReference>